<accession>A0AAV7BBU3</accession>
<dbReference type="Proteomes" id="UP000824782">
    <property type="component" value="Unassembled WGS sequence"/>
</dbReference>
<dbReference type="AlphaFoldDB" id="A0AAV7BBU3"/>
<keyword evidence="3" id="KW-1185">Reference proteome</keyword>
<evidence type="ECO:0000313" key="3">
    <source>
        <dbReference type="Proteomes" id="UP000824782"/>
    </source>
</evidence>
<comment type="caution">
    <text evidence="2">The sequence shown here is derived from an EMBL/GenBank/DDBJ whole genome shotgun (WGS) entry which is preliminary data.</text>
</comment>
<proteinExistence type="predicted"/>
<name>A0AAV7BBU3_ENGPU</name>
<reference evidence="2" key="1">
    <citation type="thesis" date="2020" institute="ProQuest LLC" country="789 East Eisenhower Parkway, Ann Arbor, MI, USA">
        <title>Comparative Genomics and Chromosome Evolution.</title>
        <authorList>
            <person name="Mudd A.B."/>
        </authorList>
    </citation>
    <scope>NUCLEOTIDE SEQUENCE</scope>
    <source>
        <strain evidence="2">237g6f4</strain>
        <tissue evidence="2">Blood</tissue>
    </source>
</reference>
<protein>
    <submittedName>
        <fullName evidence="2">Uncharacterized protein</fullName>
    </submittedName>
</protein>
<sequence length="79" mass="8753">MERICPPPINVNVPDSVFNACVTLPCVTPLSPPPKTHRASILPPRRLTPRHFQPNTQSEMHKEIQTGGAIAEQTPYIKS</sequence>
<gene>
    <name evidence="2" type="ORF">GDO81_014657</name>
</gene>
<feature type="region of interest" description="Disordered" evidence="1">
    <location>
        <begin position="32"/>
        <end position="79"/>
    </location>
</feature>
<dbReference type="EMBL" id="WNYA01000006">
    <property type="protein sequence ID" value="KAG8570034.1"/>
    <property type="molecule type" value="Genomic_DNA"/>
</dbReference>
<evidence type="ECO:0000256" key="1">
    <source>
        <dbReference type="SAM" id="MobiDB-lite"/>
    </source>
</evidence>
<evidence type="ECO:0000313" key="2">
    <source>
        <dbReference type="EMBL" id="KAG8570034.1"/>
    </source>
</evidence>
<organism evidence="2 3">
    <name type="scientific">Engystomops pustulosus</name>
    <name type="common">Tungara frog</name>
    <name type="synonym">Physalaemus pustulosus</name>
    <dbReference type="NCBI Taxonomy" id="76066"/>
    <lineage>
        <taxon>Eukaryota</taxon>
        <taxon>Metazoa</taxon>
        <taxon>Chordata</taxon>
        <taxon>Craniata</taxon>
        <taxon>Vertebrata</taxon>
        <taxon>Euteleostomi</taxon>
        <taxon>Amphibia</taxon>
        <taxon>Batrachia</taxon>
        <taxon>Anura</taxon>
        <taxon>Neobatrachia</taxon>
        <taxon>Hyloidea</taxon>
        <taxon>Leptodactylidae</taxon>
        <taxon>Leiuperinae</taxon>
        <taxon>Engystomops</taxon>
    </lineage>
</organism>